<feature type="signal peptide" evidence="1">
    <location>
        <begin position="1"/>
        <end position="22"/>
    </location>
</feature>
<name>A0A9E8KNK8_9ALTE</name>
<evidence type="ECO:0000256" key="1">
    <source>
        <dbReference type="SAM" id="SignalP"/>
    </source>
</evidence>
<evidence type="ECO:0000313" key="3">
    <source>
        <dbReference type="Proteomes" id="UP001164472"/>
    </source>
</evidence>
<dbReference type="EMBL" id="CP101527">
    <property type="protein sequence ID" value="UZW74453.1"/>
    <property type="molecule type" value="Genomic_DNA"/>
</dbReference>
<dbReference type="Proteomes" id="UP001164472">
    <property type="component" value="Chromosome"/>
</dbReference>
<dbReference type="AlphaFoldDB" id="A0A9E8KNK8"/>
<accession>A0A9E8KNK8</accession>
<keyword evidence="3" id="KW-1185">Reference proteome</keyword>
<dbReference type="KEGG" id="asem:NNL22_15720"/>
<evidence type="ECO:0008006" key="4">
    <source>
        <dbReference type="Google" id="ProtNLM"/>
    </source>
</evidence>
<protein>
    <recommendedName>
        <fullName evidence="4">PEP-CTERM protein-sorting domain-containing protein</fullName>
    </recommendedName>
</protein>
<organism evidence="2 3">
    <name type="scientific">Alkalimarinus sediminis</name>
    <dbReference type="NCBI Taxonomy" id="1632866"/>
    <lineage>
        <taxon>Bacteria</taxon>
        <taxon>Pseudomonadati</taxon>
        <taxon>Pseudomonadota</taxon>
        <taxon>Gammaproteobacteria</taxon>
        <taxon>Alteromonadales</taxon>
        <taxon>Alteromonadaceae</taxon>
        <taxon>Alkalimarinus</taxon>
    </lineage>
</organism>
<keyword evidence="1" id="KW-0732">Signal</keyword>
<proteinExistence type="predicted"/>
<gene>
    <name evidence="2" type="ORF">NNL22_15720</name>
</gene>
<dbReference type="RefSeq" id="WP_251812603.1">
    <property type="nucleotide sequence ID" value="NZ_CP101527.1"/>
</dbReference>
<reference evidence="2" key="1">
    <citation type="submission" date="2022-07" db="EMBL/GenBank/DDBJ databases">
        <title>Alkalimarinus sp. nov., isolated from gut of a Alitta virens.</title>
        <authorList>
            <person name="Yang A.I."/>
            <person name="Shin N.-R."/>
        </authorList>
    </citation>
    <scope>NUCLEOTIDE SEQUENCE</scope>
    <source>
        <strain evidence="2">FA028</strain>
    </source>
</reference>
<sequence>MMNSKQLIAGIFTLLVTSASHAAPISLWDNEGWTQFADDEGVQNGGYVDPGYGGQKFDAEYLYYKLEGSVISFGIQAGFDLIDGKVRYSNKNYYTGDLALSFDNDASNYEYAVDFGLLTRDYHGGDIVEADNNGDGKDDAGLYRVSSWNNDIIYNDSAPFAMDGGTFVKGLESNRSGQDGVSYFRIVSFDLAGLGFGNQLELDAHWTMSCGNDVLEGHVSAEVSEPNTIPMLALGVLALAAMRRNKNA</sequence>
<feature type="chain" id="PRO_5038716876" description="PEP-CTERM protein-sorting domain-containing protein" evidence="1">
    <location>
        <begin position="23"/>
        <end position="248"/>
    </location>
</feature>
<evidence type="ECO:0000313" key="2">
    <source>
        <dbReference type="EMBL" id="UZW74453.1"/>
    </source>
</evidence>